<evidence type="ECO:0000256" key="2">
    <source>
        <dbReference type="ARBA" id="ARBA00012513"/>
    </source>
</evidence>
<keyword evidence="17" id="KW-0472">Membrane</keyword>
<evidence type="ECO:0000259" key="20">
    <source>
        <dbReference type="PROSITE" id="PS50026"/>
    </source>
</evidence>
<dbReference type="InterPro" id="IPR001245">
    <property type="entry name" value="Ser-Thr/Tyr_kinase_cat_dom"/>
</dbReference>
<dbReference type="CDD" id="cd00028">
    <property type="entry name" value="B_lectin"/>
    <property type="match status" value="1"/>
</dbReference>
<dbReference type="Gene3D" id="1.10.510.10">
    <property type="entry name" value="Transferase(Phosphotransferase) domain 1"/>
    <property type="match status" value="1"/>
</dbReference>
<feature type="chain" id="PRO_5020035379" description="non-specific serine/threonine protein kinase" evidence="18">
    <location>
        <begin position="28"/>
        <end position="962"/>
    </location>
</feature>
<evidence type="ECO:0000256" key="11">
    <source>
        <dbReference type="ARBA" id="ARBA00023157"/>
    </source>
</evidence>
<dbReference type="InterPro" id="IPR001480">
    <property type="entry name" value="Bulb-type_lectin_dom"/>
</dbReference>
<evidence type="ECO:0000256" key="12">
    <source>
        <dbReference type="ARBA" id="ARBA00023180"/>
    </source>
</evidence>
<dbReference type="PANTHER" id="PTHR32444">
    <property type="entry name" value="BULB-TYPE LECTIN DOMAIN-CONTAINING PROTEIN"/>
    <property type="match status" value="1"/>
</dbReference>
<accession>A0A4D6KJW1</accession>
<evidence type="ECO:0000256" key="10">
    <source>
        <dbReference type="ARBA" id="ARBA00022777"/>
    </source>
</evidence>
<dbReference type="InterPro" id="IPR011009">
    <property type="entry name" value="Kinase-like_dom_sf"/>
</dbReference>
<keyword evidence="24" id="KW-1185">Reference proteome</keyword>
<evidence type="ECO:0000256" key="4">
    <source>
        <dbReference type="ARBA" id="ARBA00022527"/>
    </source>
</evidence>
<dbReference type="AlphaFoldDB" id="A0A4D6KJW1"/>
<proteinExistence type="predicted"/>
<dbReference type="SMART" id="SM00220">
    <property type="entry name" value="S_TKc"/>
    <property type="match status" value="1"/>
</dbReference>
<feature type="transmembrane region" description="Helical" evidence="17">
    <location>
        <begin position="578"/>
        <end position="600"/>
    </location>
</feature>
<dbReference type="InterPro" id="IPR000742">
    <property type="entry name" value="EGF"/>
</dbReference>
<evidence type="ECO:0000313" key="24">
    <source>
        <dbReference type="Proteomes" id="UP000501690"/>
    </source>
</evidence>
<evidence type="ECO:0000256" key="3">
    <source>
        <dbReference type="ARBA" id="ARBA00022475"/>
    </source>
</evidence>
<dbReference type="Pfam" id="PF08276">
    <property type="entry name" value="PAN_2"/>
    <property type="match status" value="1"/>
</dbReference>
<dbReference type="PROSITE" id="PS50026">
    <property type="entry name" value="EGF_3"/>
    <property type="match status" value="1"/>
</dbReference>
<keyword evidence="8" id="KW-0430">Lectin</keyword>
<dbReference type="Pfam" id="PF01453">
    <property type="entry name" value="B_lectin"/>
    <property type="match status" value="1"/>
</dbReference>
<keyword evidence="12" id="KW-0325">Glycoprotein</keyword>
<keyword evidence="6" id="KW-0597">Phosphoprotein</keyword>
<evidence type="ECO:0000256" key="17">
    <source>
        <dbReference type="SAM" id="Phobius"/>
    </source>
</evidence>
<dbReference type="SUPFAM" id="SSF56112">
    <property type="entry name" value="Protein kinase-like (PK-like)"/>
    <property type="match status" value="1"/>
</dbReference>
<keyword evidence="9" id="KW-0547">Nucleotide-binding</keyword>
<feature type="domain" description="EGF-like" evidence="20">
    <location>
        <begin position="284"/>
        <end position="320"/>
    </location>
</feature>
<dbReference type="Gene3D" id="3.50.4.10">
    <property type="entry name" value="Hepatocyte Growth Factor"/>
    <property type="match status" value="1"/>
</dbReference>
<feature type="signal peptide" evidence="18">
    <location>
        <begin position="1"/>
        <end position="27"/>
    </location>
</feature>
<feature type="region of interest" description="Disordered" evidence="16">
    <location>
        <begin position="940"/>
        <end position="962"/>
    </location>
</feature>
<evidence type="ECO:0000313" key="23">
    <source>
        <dbReference type="EMBL" id="QCD76663.1"/>
    </source>
</evidence>
<keyword evidence="7 18" id="KW-0732">Signal</keyword>
<evidence type="ECO:0000256" key="6">
    <source>
        <dbReference type="ARBA" id="ARBA00022553"/>
    </source>
</evidence>
<dbReference type="Gene3D" id="2.90.10.10">
    <property type="entry name" value="Bulb-type lectin domain"/>
    <property type="match status" value="1"/>
</dbReference>
<evidence type="ECO:0000256" key="18">
    <source>
        <dbReference type="SAM" id="SignalP"/>
    </source>
</evidence>
<evidence type="ECO:0000256" key="15">
    <source>
        <dbReference type="PROSITE-ProRule" id="PRU00076"/>
    </source>
</evidence>
<keyword evidence="17" id="KW-1133">Transmembrane helix</keyword>
<feature type="domain" description="Apple" evidence="22">
    <location>
        <begin position="339"/>
        <end position="420"/>
    </location>
</feature>
<keyword evidence="4" id="KW-0723">Serine/threonine-protein kinase</keyword>
<dbReference type="CDD" id="cd14066">
    <property type="entry name" value="STKc_IRAK"/>
    <property type="match status" value="1"/>
</dbReference>
<dbReference type="PROSITE" id="PS50948">
    <property type="entry name" value="PAN"/>
    <property type="match status" value="1"/>
</dbReference>
<dbReference type="FunFam" id="1.10.510.10:FF:000060">
    <property type="entry name" value="G-type lectin S-receptor-like serine/threonine-protein kinase"/>
    <property type="match status" value="1"/>
</dbReference>
<evidence type="ECO:0000256" key="1">
    <source>
        <dbReference type="ARBA" id="ARBA00004251"/>
    </source>
</evidence>
<dbReference type="Gene3D" id="3.30.200.20">
    <property type="entry name" value="Phosphorylase Kinase, domain 1"/>
    <property type="match status" value="1"/>
</dbReference>
<dbReference type="GO" id="GO:0030246">
    <property type="term" value="F:carbohydrate binding"/>
    <property type="evidence" value="ECO:0007669"/>
    <property type="project" value="UniProtKB-KW"/>
</dbReference>
<evidence type="ECO:0000259" key="21">
    <source>
        <dbReference type="PROSITE" id="PS50927"/>
    </source>
</evidence>
<dbReference type="FunFam" id="2.90.10.10:FF:000003">
    <property type="entry name" value="G-type lectin S-receptor-like serine/threonine-protein kinase"/>
    <property type="match status" value="1"/>
</dbReference>
<dbReference type="InterPro" id="IPR003609">
    <property type="entry name" value="Pan_app"/>
</dbReference>
<keyword evidence="17" id="KW-0812">Transmembrane</keyword>
<evidence type="ECO:0000256" key="16">
    <source>
        <dbReference type="SAM" id="MobiDB-lite"/>
    </source>
</evidence>
<name>A0A4D6KJW1_VIGUN</name>
<dbReference type="PROSITE" id="PS50011">
    <property type="entry name" value="PROTEIN_KINASE_DOM"/>
    <property type="match status" value="1"/>
</dbReference>
<evidence type="ECO:0000259" key="22">
    <source>
        <dbReference type="PROSITE" id="PS50948"/>
    </source>
</evidence>
<dbReference type="GO" id="GO:0031625">
    <property type="term" value="F:ubiquitin protein ligase binding"/>
    <property type="evidence" value="ECO:0007669"/>
    <property type="project" value="UniProtKB-ARBA"/>
</dbReference>
<feature type="domain" description="Bulb-type lectin" evidence="21">
    <location>
        <begin position="28"/>
        <end position="149"/>
    </location>
</feature>
<dbReference type="Pfam" id="PF07714">
    <property type="entry name" value="PK_Tyr_Ser-Thr"/>
    <property type="match status" value="1"/>
</dbReference>
<dbReference type="GO" id="GO:0048544">
    <property type="term" value="P:recognition of pollen"/>
    <property type="evidence" value="ECO:0007669"/>
    <property type="project" value="InterPro"/>
</dbReference>
<keyword evidence="4" id="KW-0808">Transferase</keyword>
<dbReference type="GO" id="GO:0004674">
    <property type="term" value="F:protein serine/threonine kinase activity"/>
    <property type="evidence" value="ECO:0007669"/>
    <property type="project" value="UniProtKB-KW"/>
</dbReference>
<organism evidence="23 24">
    <name type="scientific">Vigna unguiculata</name>
    <name type="common">Cowpea</name>
    <dbReference type="NCBI Taxonomy" id="3917"/>
    <lineage>
        <taxon>Eukaryota</taxon>
        <taxon>Viridiplantae</taxon>
        <taxon>Streptophyta</taxon>
        <taxon>Embryophyta</taxon>
        <taxon>Tracheophyta</taxon>
        <taxon>Spermatophyta</taxon>
        <taxon>Magnoliopsida</taxon>
        <taxon>eudicotyledons</taxon>
        <taxon>Gunneridae</taxon>
        <taxon>Pentapetalae</taxon>
        <taxon>rosids</taxon>
        <taxon>fabids</taxon>
        <taxon>Fabales</taxon>
        <taxon>Fabaceae</taxon>
        <taxon>Papilionoideae</taxon>
        <taxon>50 kb inversion clade</taxon>
        <taxon>NPAAA clade</taxon>
        <taxon>indigoferoid/millettioid clade</taxon>
        <taxon>Phaseoleae</taxon>
        <taxon>Vigna</taxon>
    </lineage>
</organism>
<evidence type="ECO:0000256" key="8">
    <source>
        <dbReference type="ARBA" id="ARBA00022734"/>
    </source>
</evidence>
<keyword evidence="5 15" id="KW-0245">EGF-like domain</keyword>
<gene>
    <name evidence="23" type="ORF">DEO72_LG1g284</name>
</gene>
<dbReference type="GO" id="GO:0005524">
    <property type="term" value="F:ATP binding"/>
    <property type="evidence" value="ECO:0007669"/>
    <property type="project" value="InterPro"/>
</dbReference>
<comment type="caution">
    <text evidence="15">Lacks conserved residue(s) required for the propagation of feature annotation.</text>
</comment>
<dbReference type="PROSITE" id="PS00108">
    <property type="entry name" value="PROTEIN_KINASE_ST"/>
    <property type="match status" value="1"/>
</dbReference>
<feature type="domain" description="Protein kinase" evidence="19">
    <location>
        <begin position="644"/>
        <end position="922"/>
    </location>
</feature>
<protein>
    <recommendedName>
        <fullName evidence="2">non-specific serine/threonine protein kinase</fullName>
        <ecNumber evidence="2">2.7.11.1</ecNumber>
    </recommendedName>
</protein>
<comment type="catalytic activity">
    <reaction evidence="13">
        <text>L-threonyl-[protein] + ATP = O-phospho-L-threonyl-[protein] + ADP + H(+)</text>
        <dbReference type="Rhea" id="RHEA:46608"/>
        <dbReference type="Rhea" id="RHEA-COMP:11060"/>
        <dbReference type="Rhea" id="RHEA-COMP:11605"/>
        <dbReference type="ChEBI" id="CHEBI:15378"/>
        <dbReference type="ChEBI" id="CHEBI:30013"/>
        <dbReference type="ChEBI" id="CHEBI:30616"/>
        <dbReference type="ChEBI" id="CHEBI:61977"/>
        <dbReference type="ChEBI" id="CHEBI:456216"/>
        <dbReference type="EC" id="2.7.11.1"/>
    </reaction>
</comment>
<dbReference type="FunFam" id="3.30.200.20:FF:000418">
    <property type="entry name" value="G-type lectin S-receptor-like serine/threonine-protein kinase"/>
    <property type="match status" value="1"/>
</dbReference>
<evidence type="ECO:0000259" key="19">
    <source>
        <dbReference type="PROSITE" id="PS50011"/>
    </source>
</evidence>
<dbReference type="InterPro" id="IPR000858">
    <property type="entry name" value="S_locus_glycoprot_dom"/>
</dbReference>
<dbReference type="SMART" id="SM00108">
    <property type="entry name" value="B_lectin"/>
    <property type="match status" value="1"/>
</dbReference>
<keyword evidence="10 23" id="KW-0418">Kinase</keyword>
<dbReference type="InterPro" id="IPR000719">
    <property type="entry name" value="Prot_kinase_dom"/>
</dbReference>
<dbReference type="PROSITE" id="PS50927">
    <property type="entry name" value="BULB_LECTIN"/>
    <property type="match status" value="1"/>
</dbReference>
<evidence type="ECO:0000256" key="9">
    <source>
        <dbReference type="ARBA" id="ARBA00022741"/>
    </source>
</evidence>
<dbReference type="SUPFAM" id="SSF51110">
    <property type="entry name" value="alpha-D-mannose-specific plant lectins"/>
    <property type="match status" value="1"/>
</dbReference>
<dbReference type="CDD" id="cd01098">
    <property type="entry name" value="PAN_AP_plant"/>
    <property type="match status" value="1"/>
</dbReference>
<dbReference type="Proteomes" id="UP000501690">
    <property type="component" value="Linkage Group LG1"/>
</dbReference>
<evidence type="ECO:0000256" key="7">
    <source>
        <dbReference type="ARBA" id="ARBA00022729"/>
    </source>
</evidence>
<dbReference type="PANTHER" id="PTHR32444:SF118">
    <property type="entry name" value="OS09G0551150 PROTEIN"/>
    <property type="match status" value="1"/>
</dbReference>
<evidence type="ECO:0000256" key="14">
    <source>
        <dbReference type="ARBA" id="ARBA00048679"/>
    </source>
</evidence>
<sequence>MEKTKFTLLFLVTCCHFLSLFPTALEAEDEITPPQTISGNQTLVSPSQNFELGFFSPGNSTHIYLGIWYKRIPNQTVIWIANRDKPLVNSGGSLAFSDDGKLVLLSHTGSVAWSSNSSGPAKNPVAQLLDSGNLVLKDYGNERFLWESFDYPSDTLIPGMKLGWNFKTGLNRHLTSWKTTSDPSSGEYTYSVDPRGLPQLFLHKGNKQIFRSGPWYGQQFKGDPVLSANPVFKPIFVFDSDEVSYSYETKDTIISRFVLSQSGLIQHFSWNDHHSSWFSEFSVQGDRCDDYGLCGAYGSCYINSSPVCKCLKGFEPKLPQEWERSEWSDGCVRKNTQVCSNGDAFQQFTGMKLPDAAEFRTNYSISIDHCEKECSKSCSCVAYAKLDINASGKGCIAWFGDLLDIREVSVNGQDFYLRVAASEVGKNMEDVYKRQGLFLRNQRAASEVTVGSLEAELSPPCDDEFVSEKNLSEYIPGLPGWGINTFSLSNIKTTDDIVGLCSGSCWTHDRPTLILLRASHVGNSPSSNGSISSNALSSFHTFHAYHLDALVECTMVPVSYTHLGSLGSNADGSKRKKIILFPVAASVTSTIIVSTLWLIIKKCRRNGAKQTGTQFSVGRVRSERNEFELPMFEIAMIEAATRNFSSCNKIGEGGFGPVYKGQLPSGQEVAVKRLSENSGQGLQEFKNEVILISQLQHRNLVKLLGCCIDGEDKILIYEYMPNRSLDSLLFDETKRSVLSWKKRLDIIIGIARGILYLHRDSRLRIVHRDLKASNVLLDGEMNPKISDFGMARMFGGDQTEAKTKRVVGTYGCMAPEYAIDGHFSFKSDVYSFGVLLLELLSGKKNKGFFHPDHKLNLLGHAWKVWNEERALELMDPLLEGEFPTCEALRCIKVGLSCVQQLPEDRPTMSSVVLMLDSENVLIPQPGRPGIYSERFFSETNSSSHGGLNSASNDPTVTSLEAR</sequence>
<evidence type="ECO:0000256" key="5">
    <source>
        <dbReference type="ARBA" id="ARBA00022536"/>
    </source>
</evidence>
<dbReference type="SMART" id="SM00473">
    <property type="entry name" value="PAN_AP"/>
    <property type="match status" value="1"/>
</dbReference>
<dbReference type="Pfam" id="PF00954">
    <property type="entry name" value="S_locus_glycop"/>
    <property type="match status" value="1"/>
</dbReference>
<comment type="subcellular location">
    <subcellularLocation>
        <location evidence="1">Cell membrane</location>
        <topology evidence="1">Single-pass type I membrane protein</topology>
    </subcellularLocation>
</comment>
<keyword evidence="3" id="KW-1003">Cell membrane</keyword>
<dbReference type="EC" id="2.7.11.1" evidence="2"/>
<dbReference type="GO" id="GO:0005886">
    <property type="term" value="C:plasma membrane"/>
    <property type="evidence" value="ECO:0007669"/>
    <property type="project" value="UniProtKB-SubCell"/>
</dbReference>
<evidence type="ECO:0000256" key="13">
    <source>
        <dbReference type="ARBA" id="ARBA00047899"/>
    </source>
</evidence>
<keyword evidence="11" id="KW-1015">Disulfide bond</keyword>
<dbReference type="InterPro" id="IPR036426">
    <property type="entry name" value="Bulb-type_lectin_dom_sf"/>
</dbReference>
<dbReference type="EMBL" id="CP039345">
    <property type="protein sequence ID" value="QCD76663.1"/>
    <property type="molecule type" value="Genomic_DNA"/>
</dbReference>
<comment type="catalytic activity">
    <reaction evidence="14">
        <text>L-seryl-[protein] + ATP = O-phospho-L-seryl-[protein] + ADP + H(+)</text>
        <dbReference type="Rhea" id="RHEA:17989"/>
        <dbReference type="Rhea" id="RHEA-COMP:9863"/>
        <dbReference type="Rhea" id="RHEA-COMP:11604"/>
        <dbReference type="ChEBI" id="CHEBI:15378"/>
        <dbReference type="ChEBI" id="CHEBI:29999"/>
        <dbReference type="ChEBI" id="CHEBI:30616"/>
        <dbReference type="ChEBI" id="CHEBI:83421"/>
        <dbReference type="ChEBI" id="CHEBI:456216"/>
        <dbReference type="EC" id="2.7.11.1"/>
    </reaction>
</comment>
<reference evidence="23 24" key="1">
    <citation type="submission" date="2019-04" db="EMBL/GenBank/DDBJ databases">
        <title>An improved genome assembly and genetic linkage map for asparagus bean, Vigna unguiculata ssp. sesquipedialis.</title>
        <authorList>
            <person name="Xia Q."/>
            <person name="Zhang R."/>
            <person name="Dong Y."/>
        </authorList>
    </citation>
    <scope>NUCLEOTIDE SEQUENCE [LARGE SCALE GENOMIC DNA]</scope>
    <source>
        <tissue evidence="23">Leaf</tissue>
    </source>
</reference>
<dbReference type="InterPro" id="IPR008271">
    <property type="entry name" value="Ser/Thr_kinase_AS"/>
</dbReference>